<dbReference type="GO" id="GO:0051721">
    <property type="term" value="F:protein phosphatase 2A binding"/>
    <property type="evidence" value="ECO:0007669"/>
    <property type="project" value="TreeGrafter"/>
</dbReference>
<accession>A0A915EDT6</accession>
<evidence type="ECO:0000313" key="2">
    <source>
        <dbReference type="Proteomes" id="UP000887574"/>
    </source>
</evidence>
<dbReference type="Pfam" id="PF04177">
    <property type="entry name" value="TAP42"/>
    <property type="match status" value="1"/>
</dbReference>
<dbReference type="Gene3D" id="1.25.40.540">
    <property type="entry name" value="TAP42-like family"/>
    <property type="match status" value="1"/>
</dbReference>
<evidence type="ECO:0000313" key="3">
    <source>
        <dbReference type="WBParaSite" id="jg4249"/>
    </source>
</evidence>
<feature type="compositionally biased region" description="Basic and acidic residues" evidence="1">
    <location>
        <begin position="285"/>
        <end position="295"/>
    </location>
</feature>
<dbReference type="AlphaFoldDB" id="A0A915EDT6"/>
<evidence type="ECO:0000256" key="1">
    <source>
        <dbReference type="SAM" id="MobiDB-lite"/>
    </source>
</evidence>
<dbReference type="GO" id="GO:0005829">
    <property type="term" value="C:cytosol"/>
    <property type="evidence" value="ECO:0007669"/>
    <property type="project" value="TreeGrafter"/>
</dbReference>
<dbReference type="GO" id="GO:0009966">
    <property type="term" value="P:regulation of signal transduction"/>
    <property type="evidence" value="ECO:0007669"/>
    <property type="project" value="InterPro"/>
</dbReference>
<organism evidence="2 3">
    <name type="scientific">Ditylenchus dipsaci</name>
    <dbReference type="NCBI Taxonomy" id="166011"/>
    <lineage>
        <taxon>Eukaryota</taxon>
        <taxon>Metazoa</taxon>
        <taxon>Ecdysozoa</taxon>
        <taxon>Nematoda</taxon>
        <taxon>Chromadorea</taxon>
        <taxon>Rhabditida</taxon>
        <taxon>Tylenchina</taxon>
        <taxon>Tylenchomorpha</taxon>
        <taxon>Sphaerularioidea</taxon>
        <taxon>Anguinidae</taxon>
        <taxon>Anguininae</taxon>
        <taxon>Ditylenchus</taxon>
    </lineage>
</organism>
<keyword evidence="2" id="KW-1185">Reference proteome</keyword>
<feature type="region of interest" description="Disordered" evidence="1">
    <location>
        <begin position="285"/>
        <end position="335"/>
    </location>
</feature>
<dbReference type="GO" id="GO:0035303">
    <property type="term" value="P:regulation of dephosphorylation"/>
    <property type="evidence" value="ECO:0007669"/>
    <property type="project" value="TreeGrafter"/>
</dbReference>
<dbReference type="InterPro" id="IPR007304">
    <property type="entry name" value="TAP46-like"/>
</dbReference>
<name>A0A915EDT6_9BILA</name>
<feature type="compositionally biased region" description="Basic and acidic residues" evidence="1">
    <location>
        <begin position="308"/>
        <end position="326"/>
    </location>
</feature>
<reference evidence="3" key="1">
    <citation type="submission" date="2022-11" db="UniProtKB">
        <authorList>
            <consortium name="WormBaseParasite"/>
        </authorList>
    </citation>
    <scope>IDENTIFICATION</scope>
</reference>
<dbReference type="PANTHER" id="PTHR10933:SF9">
    <property type="entry name" value="IMMUNOGLOBULIN-BINDING PROTEIN 1"/>
    <property type="match status" value="1"/>
</dbReference>
<sequence length="335" mass="39171">MYSIEVDSPAFSFQLNISWMFPYKDELGPSSSTDRNNKLKDCLEKLQQIAKLIDQRAIFSANESVQDLSTNSLSLLLVPAYTAYVIEEVNVERERRSRYLKAAEAYYHQFLEAILNYDLISFRLPWLNVNESELSSVPSIQEKILDVAEKRQQKISRLNQLRRLEEALTNLRIQQRRNNDEATEREALIVLIRLWSVRAFAQLEKIDEELELVKYHEKHSRQRAPLQHESEEKPLKNSGVKTFTIVRSEEQKKVFGLGYPSLPTVTVDEWFDELSARSDFGKEPLKTLTMMRDDEGPSSSTDDDNDDEQKRMKQMERDGWKDDHRRGWGNTYNKG</sequence>
<dbReference type="PANTHER" id="PTHR10933">
    <property type="entry name" value="IMMUNOGLOBULIN-BINDING PROTEIN 1"/>
    <property type="match status" value="1"/>
</dbReference>
<protein>
    <submittedName>
        <fullName evidence="3">Immunoglobulin-binding protein 1</fullName>
    </submittedName>
</protein>
<proteinExistence type="predicted"/>
<dbReference type="InterPro" id="IPR038511">
    <property type="entry name" value="TAP42/TAP46-like_sf"/>
</dbReference>
<dbReference type="Proteomes" id="UP000887574">
    <property type="component" value="Unplaced"/>
</dbReference>
<dbReference type="WBParaSite" id="jg4249">
    <property type="protein sequence ID" value="jg4249"/>
    <property type="gene ID" value="jg4249"/>
</dbReference>